<protein>
    <submittedName>
        <fullName evidence="1">Uncharacterized protein</fullName>
    </submittedName>
</protein>
<dbReference type="RefSeq" id="WP_340360144.1">
    <property type="nucleotide sequence ID" value="NZ_JBBKZU010000015.1"/>
</dbReference>
<organism evidence="1 2">
    <name type="scientific">Variovorax ureilyticus</name>
    <dbReference type="NCBI Taxonomy" id="1836198"/>
    <lineage>
        <taxon>Bacteria</taxon>
        <taxon>Pseudomonadati</taxon>
        <taxon>Pseudomonadota</taxon>
        <taxon>Betaproteobacteria</taxon>
        <taxon>Burkholderiales</taxon>
        <taxon>Comamonadaceae</taxon>
        <taxon>Variovorax</taxon>
    </lineage>
</organism>
<keyword evidence="2" id="KW-1185">Reference proteome</keyword>
<evidence type="ECO:0000313" key="1">
    <source>
        <dbReference type="EMBL" id="MEJ8814921.1"/>
    </source>
</evidence>
<dbReference type="Proteomes" id="UP001365846">
    <property type="component" value="Unassembled WGS sequence"/>
</dbReference>
<sequence length="63" mass="7226">MLYRRAVGAGGVLYLALGHANRPYDKAFPHVPDQPDYRGSWDLPVFQDLVKRGVEWAAQRRPF</sequence>
<dbReference type="Gene3D" id="3.40.50.880">
    <property type="match status" value="1"/>
</dbReference>
<dbReference type="EMBL" id="JBBKZU010000015">
    <property type="protein sequence ID" value="MEJ8814921.1"/>
    <property type="molecule type" value="Genomic_DNA"/>
</dbReference>
<name>A0ABU8VNM0_9BURK</name>
<evidence type="ECO:0000313" key="2">
    <source>
        <dbReference type="Proteomes" id="UP001365846"/>
    </source>
</evidence>
<gene>
    <name evidence="1" type="ORF">WKW77_27870</name>
</gene>
<proteinExistence type="predicted"/>
<dbReference type="InterPro" id="IPR029062">
    <property type="entry name" value="Class_I_gatase-like"/>
</dbReference>
<accession>A0ABU8VNM0</accession>
<comment type="caution">
    <text evidence="1">The sequence shown here is derived from an EMBL/GenBank/DDBJ whole genome shotgun (WGS) entry which is preliminary data.</text>
</comment>
<reference evidence="1 2" key="1">
    <citation type="submission" date="2024-03" db="EMBL/GenBank/DDBJ databases">
        <title>Novel species of the genus Variovorax.</title>
        <authorList>
            <person name="Liu Q."/>
            <person name="Xin Y.-H."/>
        </authorList>
    </citation>
    <scope>NUCLEOTIDE SEQUENCE [LARGE SCALE GENOMIC DNA]</scope>
    <source>
        <strain evidence="1 2">KACC 18899</strain>
    </source>
</reference>